<evidence type="ECO:0000256" key="3">
    <source>
        <dbReference type="ARBA" id="ARBA00022676"/>
    </source>
</evidence>
<dbReference type="PANTHER" id="PTHR43646">
    <property type="entry name" value="GLYCOSYLTRANSFERASE"/>
    <property type="match status" value="1"/>
</dbReference>
<keyword evidence="5" id="KW-0472">Membrane</keyword>
<sequence>MIKIPFRKCPNENVEIIIVDGGSKDKTQQIVASYPVKFIEAPKTSRASQMNYGASLCSGNYIYYVHADVFPPSSFYSDFLKLASEGILMAMYRQKFNSSNPIFLINSYFTRFNRLWCRGGDQTIFICKKFFDSLNGFDEHWIIMEEYDLIQRAMLLTSLHILPDYVLVSVRKYKTNSWIRVMLANMKAYQLFLKKVSPLKIKETYQRMLNSY</sequence>
<evidence type="ECO:0000256" key="4">
    <source>
        <dbReference type="ARBA" id="ARBA00022679"/>
    </source>
</evidence>
<evidence type="ECO:0000256" key="1">
    <source>
        <dbReference type="ARBA" id="ARBA00004236"/>
    </source>
</evidence>
<dbReference type="Pfam" id="PF00535">
    <property type="entry name" value="Glycos_transf_2"/>
    <property type="match status" value="1"/>
</dbReference>
<dbReference type="Proteomes" id="UP000808349">
    <property type="component" value="Unassembled WGS sequence"/>
</dbReference>
<dbReference type="InterPro" id="IPR029044">
    <property type="entry name" value="Nucleotide-diphossugar_trans"/>
</dbReference>
<protein>
    <submittedName>
        <fullName evidence="7">Glycosyltransferase</fullName>
    </submittedName>
</protein>
<gene>
    <name evidence="7" type="ORF">IPO85_03200</name>
</gene>
<dbReference type="PANTHER" id="PTHR43646:SF2">
    <property type="entry name" value="GLYCOSYLTRANSFERASE 2-LIKE DOMAIN-CONTAINING PROTEIN"/>
    <property type="match status" value="1"/>
</dbReference>
<dbReference type="Gene3D" id="3.90.550.10">
    <property type="entry name" value="Spore Coat Polysaccharide Biosynthesis Protein SpsA, Chain A"/>
    <property type="match status" value="1"/>
</dbReference>
<keyword evidence="3" id="KW-0328">Glycosyltransferase</keyword>
<keyword evidence="4" id="KW-0808">Transferase</keyword>
<evidence type="ECO:0000256" key="5">
    <source>
        <dbReference type="ARBA" id="ARBA00023136"/>
    </source>
</evidence>
<evidence type="ECO:0000313" key="7">
    <source>
        <dbReference type="EMBL" id="MBK9716528.1"/>
    </source>
</evidence>
<evidence type="ECO:0000259" key="6">
    <source>
        <dbReference type="Pfam" id="PF00535"/>
    </source>
</evidence>
<dbReference type="SUPFAM" id="SSF53448">
    <property type="entry name" value="Nucleotide-diphospho-sugar transferases"/>
    <property type="match status" value="1"/>
</dbReference>
<dbReference type="AlphaFoldDB" id="A0A9D7S7A2"/>
<reference evidence="7 8" key="1">
    <citation type="submission" date="2020-10" db="EMBL/GenBank/DDBJ databases">
        <title>Connecting structure to function with the recovery of over 1000 high-quality activated sludge metagenome-assembled genomes encoding full-length rRNA genes using long-read sequencing.</title>
        <authorList>
            <person name="Singleton C.M."/>
            <person name="Petriglieri F."/>
            <person name="Kristensen J.M."/>
            <person name="Kirkegaard R.H."/>
            <person name="Michaelsen T.Y."/>
            <person name="Andersen M.H."/>
            <person name="Karst S.M."/>
            <person name="Dueholm M.S."/>
            <person name="Nielsen P.H."/>
            <person name="Albertsen M."/>
        </authorList>
    </citation>
    <scope>NUCLEOTIDE SEQUENCE [LARGE SCALE GENOMIC DNA]</scope>
    <source>
        <strain evidence="7">Ribe_18-Q3-R11-54_BAT3C.373</strain>
    </source>
</reference>
<dbReference type="InterPro" id="IPR001173">
    <property type="entry name" value="Glyco_trans_2-like"/>
</dbReference>
<name>A0A9D7S7A2_9BACT</name>
<evidence type="ECO:0000256" key="2">
    <source>
        <dbReference type="ARBA" id="ARBA00022475"/>
    </source>
</evidence>
<keyword evidence="2" id="KW-1003">Cell membrane</keyword>
<comment type="caution">
    <text evidence="7">The sequence shown here is derived from an EMBL/GenBank/DDBJ whole genome shotgun (WGS) entry which is preliminary data.</text>
</comment>
<dbReference type="GO" id="GO:0016757">
    <property type="term" value="F:glycosyltransferase activity"/>
    <property type="evidence" value="ECO:0007669"/>
    <property type="project" value="UniProtKB-KW"/>
</dbReference>
<dbReference type="EMBL" id="JADKFW010000004">
    <property type="protein sequence ID" value="MBK9716528.1"/>
    <property type="molecule type" value="Genomic_DNA"/>
</dbReference>
<comment type="subcellular location">
    <subcellularLocation>
        <location evidence="1">Cell membrane</location>
    </subcellularLocation>
</comment>
<organism evidence="7 8">
    <name type="scientific">Candidatus Defluviibacterium haderslevense</name>
    <dbReference type="NCBI Taxonomy" id="2981993"/>
    <lineage>
        <taxon>Bacteria</taxon>
        <taxon>Pseudomonadati</taxon>
        <taxon>Bacteroidota</taxon>
        <taxon>Saprospiria</taxon>
        <taxon>Saprospirales</taxon>
        <taxon>Saprospiraceae</taxon>
        <taxon>Candidatus Defluviibacterium</taxon>
    </lineage>
</organism>
<accession>A0A9D7S7A2</accession>
<evidence type="ECO:0000313" key="8">
    <source>
        <dbReference type="Proteomes" id="UP000808349"/>
    </source>
</evidence>
<feature type="domain" description="Glycosyltransferase 2-like" evidence="6">
    <location>
        <begin position="10"/>
        <end position="96"/>
    </location>
</feature>
<dbReference type="GO" id="GO:0005886">
    <property type="term" value="C:plasma membrane"/>
    <property type="evidence" value="ECO:0007669"/>
    <property type="project" value="UniProtKB-SubCell"/>
</dbReference>
<proteinExistence type="predicted"/>